<dbReference type="Proteomes" id="UP001373714">
    <property type="component" value="Unassembled WGS sequence"/>
</dbReference>
<keyword evidence="1" id="KW-0479">Metal-binding</keyword>
<evidence type="ECO:0000256" key="5">
    <source>
        <dbReference type="SAM" id="MobiDB-lite"/>
    </source>
</evidence>
<evidence type="ECO:0000313" key="8">
    <source>
        <dbReference type="Proteomes" id="UP001373714"/>
    </source>
</evidence>
<keyword evidence="8" id="KW-1185">Reference proteome</keyword>
<gene>
    <name evidence="7" type="ORF">TWF730_005174</name>
</gene>
<dbReference type="AlphaFoldDB" id="A0AAV9VJS9"/>
<sequence>MLHPTLFDSNGYFYPIGNSPAMNLVGHLPPEIDAEILLLGCGDVRNILFTIFTESPDATNKNEVLAHRKYHFTCCDIEGAVIARNILLMSMILKNEDAPTMWPIYYDIFMSKKCSQVLKAHLEKLISISEDIDSWLKSDIGSVLTIGSKHTLVVVRRLWVDWAKVLTDKANEAELKKTYEEGLGSIVGKRFPDGDFVSVARSGGPLTLETLYPSMQHFNHYWQNGTTDVHQVKPPVPNPTFGFSNYGQKFSVHYGANPLSGFHLSTASVPFASAEGPSRNFAPLSQRADFAPLVKCAKDEFNLWCHAFLKARENNTWTVCFIVDDALELCGSLSPATNTTGAKDINEIHAISRGYLYNHPKQFNVIDTSNLIEHVGVYNILISALTLLRKSHISYLTTETLLNNEFDQTHGNEALHKVFGVDPASIATILGIAVIEFICDQTSISQASEFLLETLRNVGSVQTGPQKHGRLVWKWVPSFRPEGIDESCLPASKQVKLIYETDVMVDFLAAIYKKLFRIEDHSWAMQHMRERLQTAGVADLSQHNTRATYSLILQKVKRVTSGKVDWDGLVKKLNRVITQDCGSFTASSFLWEQTMLNHLYGVNTDDNIKENPSISAFLYGGSMAPGMFFTKFEEQSTITCLTVSVPIRAFWKLLNKSISEVGTPPLQLTLSCGPLSHNFCALNRKFGTLHPVDLGNSDGPKIQQGAPTFAEDLDSWMGKSDILYSCMVPTWFLLLEDGKVSISVVPNPTTAFLAQELGSSMKIFEMSLLNHEKVRLSTKFPLRTSYSNSGIPLTTTKDLGSNEVKKTDTPELSDPNSEISLGPSGSQFECKFPTAAGPHHKISQLSYRWSVGFDQSLVKLLEDKAAISTTRTGASIIRINLGPASKLVTFPFPIGETTKVSVARKSHFIEIHVPLGKDNTPPVYLHFPVGIADRFLRSIISWGLHRINLDRSPAVLIDLNKHNILRYEWINNVVTFAFSKQEKSKADPVSKAYGGNIMAEIKETLHIMMSRRPDRKSSQAAFVLTCLGNGAESGAYMLIYIEDIRLDLSGQSIVADCAIFPFEETAPAGFLLAMSKLKHTPIKTSALEMRAWLQMSVSMVERCRTWVHKPDCEYFQMGRIPLCAPALDIGTSPICSCGKGIFPQTFHKDLDIKYFLPYATRAAIGPVYPSLYSTDPLNLGEIVDGIGANMLRAVAPAPVVKQCSLCGKEEGGQKLKKCPVCTSAEYCSKDCQKKDWKAHKKTHRG</sequence>
<protein>
    <recommendedName>
        <fullName evidence="6">MYND-type domain-containing protein</fullName>
    </recommendedName>
</protein>
<evidence type="ECO:0000256" key="1">
    <source>
        <dbReference type="ARBA" id="ARBA00022723"/>
    </source>
</evidence>
<dbReference type="PANTHER" id="PTHR10237">
    <property type="entry name" value="DEFORMED EPIDERMAL AUTOREGULATORY FACTOR 1 HOMOLOG SUPPRESSIN"/>
    <property type="match status" value="1"/>
</dbReference>
<reference evidence="7 8" key="1">
    <citation type="submission" date="2019-10" db="EMBL/GenBank/DDBJ databases">
        <authorList>
            <person name="Palmer J.M."/>
        </authorList>
    </citation>
    <scope>NUCLEOTIDE SEQUENCE [LARGE SCALE GENOMIC DNA]</scope>
    <source>
        <strain evidence="7 8">TWF730</strain>
    </source>
</reference>
<proteinExistence type="predicted"/>
<dbReference type="InterPro" id="IPR002893">
    <property type="entry name" value="Znf_MYND"/>
</dbReference>
<organism evidence="7 8">
    <name type="scientific">Orbilia blumenaviensis</name>
    <dbReference type="NCBI Taxonomy" id="1796055"/>
    <lineage>
        <taxon>Eukaryota</taxon>
        <taxon>Fungi</taxon>
        <taxon>Dikarya</taxon>
        <taxon>Ascomycota</taxon>
        <taxon>Pezizomycotina</taxon>
        <taxon>Orbiliomycetes</taxon>
        <taxon>Orbiliales</taxon>
        <taxon>Orbiliaceae</taxon>
        <taxon>Orbilia</taxon>
    </lineage>
</organism>
<dbReference type="GO" id="GO:0005634">
    <property type="term" value="C:nucleus"/>
    <property type="evidence" value="ECO:0007669"/>
    <property type="project" value="TreeGrafter"/>
</dbReference>
<dbReference type="GO" id="GO:0000981">
    <property type="term" value="F:DNA-binding transcription factor activity, RNA polymerase II-specific"/>
    <property type="evidence" value="ECO:0007669"/>
    <property type="project" value="TreeGrafter"/>
</dbReference>
<dbReference type="PANTHER" id="PTHR10237:SF15">
    <property type="entry name" value="LD37257P"/>
    <property type="match status" value="1"/>
</dbReference>
<dbReference type="PROSITE" id="PS50865">
    <property type="entry name" value="ZF_MYND_2"/>
    <property type="match status" value="1"/>
</dbReference>
<dbReference type="InterPro" id="IPR024119">
    <property type="entry name" value="TF_DEAF-1"/>
</dbReference>
<evidence type="ECO:0000256" key="3">
    <source>
        <dbReference type="ARBA" id="ARBA00022833"/>
    </source>
</evidence>
<keyword evidence="2 4" id="KW-0863">Zinc-finger</keyword>
<dbReference type="GO" id="GO:0008270">
    <property type="term" value="F:zinc ion binding"/>
    <property type="evidence" value="ECO:0007669"/>
    <property type="project" value="UniProtKB-KW"/>
</dbReference>
<feature type="domain" description="MYND-type" evidence="6">
    <location>
        <begin position="1203"/>
        <end position="1243"/>
    </location>
</feature>
<evidence type="ECO:0000313" key="7">
    <source>
        <dbReference type="EMBL" id="KAK6361446.1"/>
    </source>
</evidence>
<name>A0AAV9VJS9_9PEZI</name>
<dbReference type="Pfam" id="PF14737">
    <property type="entry name" value="DUF4470"/>
    <property type="match status" value="1"/>
</dbReference>
<evidence type="ECO:0000259" key="6">
    <source>
        <dbReference type="PROSITE" id="PS50865"/>
    </source>
</evidence>
<dbReference type="Pfam" id="PF01753">
    <property type="entry name" value="zf-MYND"/>
    <property type="match status" value="1"/>
</dbReference>
<keyword evidence="3" id="KW-0862">Zinc</keyword>
<dbReference type="EMBL" id="JAVHNS010000002">
    <property type="protein sequence ID" value="KAK6361446.1"/>
    <property type="molecule type" value="Genomic_DNA"/>
</dbReference>
<dbReference type="Gene3D" id="6.10.140.2220">
    <property type="match status" value="1"/>
</dbReference>
<comment type="caution">
    <text evidence="7">The sequence shown here is derived from an EMBL/GenBank/DDBJ whole genome shotgun (WGS) entry which is preliminary data.</text>
</comment>
<dbReference type="InterPro" id="IPR027974">
    <property type="entry name" value="DUF4470"/>
</dbReference>
<evidence type="ECO:0000256" key="4">
    <source>
        <dbReference type="PROSITE-ProRule" id="PRU00134"/>
    </source>
</evidence>
<feature type="region of interest" description="Disordered" evidence="5">
    <location>
        <begin position="793"/>
        <end position="818"/>
    </location>
</feature>
<evidence type="ECO:0000256" key="2">
    <source>
        <dbReference type="ARBA" id="ARBA00022771"/>
    </source>
</evidence>
<dbReference type="SUPFAM" id="SSF144232">
    <property type="entry name" value="HIT/MYND zinc finger-like"/>
    <property type="match status" value="1"/>
</dbReference>
<accession>A0AAV9VJS9</accession>